<dbReference type="EMBL" id="BGPR01000105">
    <property type="protein sequence ID" value="GBL94734.1"/>
    <property type="molecule type" value="Genomic_DNA"/>
</dbReference>
<reference evidence="1 2" key="1">
    <citation type="journal article" date="2019" name="Sci. Rep.">
        <title>Orb-weaving spider Araneus ventricosus genome elucidates the spidroin gene catalogue.</title>
        <authorList>
            <person name="Kono N."/>
            <person name="Nakamura H."/>
            <person name="Ohtoshi R."/>
            <person name="Moran D.A.P."/>
            <person name="Shinohara A."/>
            <person name="Yoshida Y."/>
            <person name="Fujiwara M."/>
            <person name="Mori M."/>
            <person name="Tomita M."/>
            <person name="Arakawa K."/>
        </authorList>
    </citation>
    <scope>NUCLEOTIDE SEQUENCE [LARGE SCALE GENOMIC DNA]</scope>
</reference>
<dbReference type="Proteomes" id="UP000499080">
    <property type="component" value="Unassembled WGS sequence"/>
</dbReference>
<gene>
    <name evidence="1" type="ORF">AVEN_244721_1</name>
</gene>
<organism evidence="1 2">
    <name type="scientific">Araneus ventricosus</name>
    <name type="common">Orbweaver spider</name>
    <name type="synonym">Epeira ventricosa</name>
    <dbReference type="NCBI Taxonomy" id="182803"/>
    <lineage>
        <taxon>Eukaryota</taxon>
        <taxon>Metazoa</taxon>
        <taxon>Ecdysozoa</taxon>
        <taxon>Arthropoda</taxon>
        <taxon>Chelicerata</taxon>
        <taxon>Arachnida</taxon>
        <taxon>Araneae</taxon>
        <taxon>Araneomorphae</taxon>
        <taxon>Entelegynae</taxon>
        <taxon>Araneoidea</taxon>
        <taxon>Araneidae</taxon>
        <taxon>Araneus</taxon>
    </lineage>
</organism>
<comment type="caution">
    <text evidence="1">The sequence shown here is derived from an EMBL/GenBank/DDBJ whole genome shotgun (WGS) entry which is preliminary data.</text>
</comment>
<accession>A0A4Y2BUE2</accession>
<evidence type="ECO:0000313" key="2">
    <source>
        <dbReference type="Proteomes" id="UP000499080"/>
    </source>
</evidence>
<dbReference type="AlphaFoldDB" id="A0A4Y2BUE2"/>
<proteinExistence type="predicted"/>
<sequence length="130" mass="15751">MIIPRVLESLSRAEGFYFRIDKRSGRIVRLSRWRDSMLILSELCRSTRLLSSCRQADNFLTILWHHARFVVNRDRVIWFGLESNKSFLRMGSRIYVSRKFYCQLSFQNGKYEFKVRCTNLELNRRNVFWS</sequence>
<keyword evidence="2" id="KW-1185">Reference proteome</keyword>
<name>A0A4Y2BUE2_ARAVE</name>
<protein>
    <submittedName>
        <fullName evidence="1">Uncharacterized protein</fullName>
    </submittedName>
</protein>
<evidence type="ECO:0000313" key="1">
    <source>
        <dbReference type="EMBL" id="GBL94734.1"/>
    </source>
</evidence>